<dbReference type="InterPro" id="IPR003594">
    <property type="entry name" value="HATPase_dom"/>
</dbReference>
<proteinExistence type="predicted"/>
<comment type="caution">
    <text evidence="2">The sequence shown here is derived from an EMBL/GenBank/DDBJ whole genome shotgun (WGS) entry which is preliminary data.</text>
</comment>
<dbReference type="PRINTS" id="PR00344">
    <property type="entry name" value="BCTRLSENSOR"/>
</dbReference>
<reference evidence="2" key="1">
    <citation type="journal article" date="2015" name="Nature">
        <title>Complex archaea that bridge the gap between prokaryotes and eukaryotes.</title>
        <authorList>
            <person name="Spang A."/>
            <person name="Saw J.H."/>
            <person name="Jorgensen S.L."/>
            <person name="Zaremba-Niedzwiedzka K."/>
            <person name="Martijn J."/>
            <person name="Lind A.E."/>
            <person name="van Eijk R."/>
            <person name="Schleper C."/>
            <person name="Guy L."/>
            <person name="Ettema T.J."/>
        </authorList>
    </citation>
    <scope>NUCLEOTIDE SEQUENCE</scope>
</reference>
<sequence>MDNGIGVQDSKKEGIFLEGYKELKGGKGMGIGLSLITKIIKLYNGKIWVEDRTKGDYSKGSNFIVLIPEVKHHS</sequence>
<evidence type="ECO:0000313" key="2">
    <source>
        <dbReference type="EMBL" id="KKM90480.1"/>
    </source>
</evidence>
<dbReference type="SUPFAM" id="SSF55874">
    <property type="entry name" value="ATPase domain of HSP90 chaperone/DNA topoisomerase II/histidine kinase"/>
    <property type="match status" value="1"/>
</dbReference>
<feature type="domain" description="Histidine kinase" evidence="1">
    <location>
        <begin position="1"/>
        <end position="71"/>
    </location>
</feature>
<accession>A0A0F9NNT3</accession>
<organism evidence="2">
    <name type="scientific">marine sediment metagenome</name>
    <dbReference type="NCBI Taxonomy" id="412755"/>
    <lineage>
        <taxon>unclassified sequences</taxon>
        <taxon>metagenomes</taxon>
        <taxon>ecological metagenomes</taxon>
    </lineage>
</organism>
<dbReference type="AlphaFoldDB" id="A0A0F9NNT3"/>
<dbReference type="Pfam" id="PF02518">
    <property type="entry name" value="HATPase_c"/>
    <property type="match status" value="1"/>
</dbReference>
<dbReference type="PROSITE" id="PS50109">
    <property type="entry name" value="HIS_KIN"/>
    <property type="match status" value="1"/>
</dbReference>
<name>A0A0F9NNT3_9ZZZZ</name>
<evidence type="ECO:0000259" key="1">
    <source>
        <dbReference type="PROSITE" id="PS50109"/>
    </source>
</evidence>
<dbReference type="InterPro" id="IPR005467">
    <property type="entry name" value="His_kinase_dom"/>
</dbReference>
<gene>
    <name evidence="2" type="ORF">LCGC14_1238270</name>
</gene>
<dbReference type="EMBL" id="LAZR01006667">
    <property type="protein sequence ID" value="KKM90480.1"/>
    <property type="molecule type" value="Genomic_DNA"/>
</dbReference>
<protein>
    <recommendedName>
        <fullName evidence="1">Histidine kinase domain-containing protein</fullName>
    </recommendedName>
</protein>
<dbReference type="InterPro" id="IPR004358">
    <property type="entry name" value="Sig_transdc_His_kin-like_C"/>
</dbReference>
<dbReference type="InterPro" id="IPR036890">
    <property type="entry name" value="HATPase_C_sf"/>
</dbReference>
<dbReference type="Gene3D" id="3.30.565.10">
    <property type="entry name" value="Histidine kinase-like ATPase, C-terminal domain"/>
    <property type="match status" value="1"/>
</dbReference>
<dbReference type="GO" id="GO:0016772">
    <property type="term" value="F:transferase activity, transferring phosphorus-containing groups"/>
    <property type="evidence" value="ECO:0007669"/>
    <property type="project" value="InterPro"/>
</dbReference>